<comment type="caution">
    <text evidence="1">The sequence shown here is derived from an EMBL/GenBank/DDBJ whole genome shotgun (WGS) entry which is preliminary data.</text>
</comment>
<name>A0A9P6GVY5_9MICR</name>
<dbReference type="EMBL" id="SBJO01000384">
    <property type="protein sequence ID" value="KAF9761211.1"/>
    <property type="molecule type" value="Genomic_DNA"/>
</dbReference>
<accession>A0A9P6GVY5</accession>
<reference evidence="1 2" key="1">
    <citation type="journal article" date="2020" name="Genome Biol. Evol.">
        <title>Comparative genomics of strictly vertically transmitted, feminizing microsporidia endosymbionts of amphipod crustaceans.</title>
        <authorList>
            <person name="Cormier A."/>
            <person name="Chebbi M.A."/>
            <person name="Giraud I."/>
            <person name="Wattier R."/>
            <person name="Teixeira M."/>
            <person name="Gilbert C."/>
            <person name="Rigaud T."/>
            <person name="Cordaux R."/>
        </authorList>
    </citation>
    <scope>NUCLEOTIDE SEQUENCE [LARGE SCALE GENOMIC DNA]</scope>
    <source>
        <strain evidence="1 2">Ou3-Ou53</strain>
    </source>
</reference>
<dbReference type="Proteomes" id="UP000740883">
    <property type="component" value="Unassembled WGS sequence"/>
</dbReference>
<proteinExistence type="predicted"/>
<sequence>MLRAIAHNHLLHLLKEKIKTYLNYILCRGTTKTKTLSLIVDHLSNLNDKMITIFSSFETLQYGWIINLFSEINFDSNLTIREKEDLIDLSTDLGLLVKFEDLKLEVF</sequence>
<keyword evidence="2" id="KW-1185">Reference proteome</keyword>
<organism evidence="1 2">
    <name type="scientific">Nosema granulosis</name>
    <dbReference type="NCBI Taxonomy" id="83296"/>
    <lineage>
        <taxon>Eukaryota</taxon>
        <taxon>Fungi</taxon>
        <taxon>Fungi incertae sedis</taxon>
        <taxon>Microsporidia</taxon>
        <taxon>Nosematidae</taxon>
        <taxon>Nosema</taxon>
    </lineage>
</organism>
<protein>
    <submittedName>
        <fullName evidence="1">Uncharacterized protein</fullName>
    </submittedName>
</protein>
<dbReference type="AlphaFoldDB" id="A0A9P6GVY5"/>
<gene>
    <name evidence="1" type="ORF">NGRA_2786</name>
</gene>
<evidence type="ECO:0000313" key="1">
    <source>
        <dbReference type="EMBL" id="KAF9761211.1"/>
    </source>
</evidence>
<dbReference type="OrthoDB" id="10062525at2759"/>
<evidence type="ECO:0000313" key="2">
    <source>
        <dbReference type="Proteomes" id="UP000740883"/>
    </source>
</evidence>